<organism evidence="2 3">
    <name type="scientific">Phenylobacterium ferrooxidans</name>
    <dbReference type="NCBI Taxonomy" id="2982689"/>
    <lineage>
        <taxon>Bacteria</taxon>
        <taxon>Pseudomonadati</taxon>
        <taxon>Pseudomonadota</taxon>
        <taxon>Alphaproteobacteria</taxon>
        <taxon>Caulobacterales</taxon>
        <taxon>Caulobacteraceae</taxon>
        <taxon>Phenylobacterium</taxon>
    </lineage>
</organism>
<dbReference type="Pfam" id="PF04488">
    <property type="entry name" value="Gly_transf_sug"/>
    <property type="match status" value="1"/>
</dbReference>
<evidence type="ECO:0000313" key="3">
    <source>
        <dbReference type="Proteomes" id="UP001598130"/>
    </source>
</evidence>
<accession>A0ABW6CLT1</accession>
<dbReference type="RefSeq" id="WP_377369385.1">
    <property type="nucleotide sequence ID" value="NZ_JAOTJD010000013.1"/>
</dbReference>
<comment type="caution">
    <text evidence="2">The sequence shown here is derived from an EMBL/GenBank/DDBJ whole genome shotgun (WGS) entry which is preliminary data.</text>
</comment>
<evidence type="ECO:0000313" key="2">
    <source>
        <dbReference type="EMBL" id="MFD3264024.1"/>
    </source>
</evidence>
<protein>
    <submittedName>
        <fullName evidence="2">Glycosyltransferase</fullName>
    </submittedName>
</protein>
<keyword evidence="1" id="KW-0808">Transferase</keyword>
<dbReference type="EMBL" id="JAOTJD010000013">
    <property type="protein sequence ID" value="MFD3264024.1"/>
    <property type="molecule type" value="Genomic_DNA"/>
</dbReference>
<dbReference type="PANTHER" id="PTHR32385">
    <property type="entry name" value="MANNOSYL PHOSPHORYLINOSITOL CERAMIDE SYNTHASE"/>
    <property type="match status" value="1"/>
</dbReference>
<gene>
    <name evidence="2" type="ORF">OCL97_08635</name>
</gene>
<sequence length="281" mass="31465">MSIELSLEAEGFSAGFHEDDQLRSRFMRRLILHDGSAAQTQSTGWCTIPKVLVRFWHDAETLPADVRGCLQSWEVLEKDGFEIALYNDVSATAFISQTYGLEHAAAFAQCGHPAMRSDYFRLCYVLALGGFYVDADDVVTEGLWPLLYGDDRLKLQPLCYDVPSGTMVEGAELWDNDAPEAGRIYYVNNNPLVAPPGHPVLRRALERATAALLNSSSRRDIQSITGPGNLTAVLAAHAHELALAGHIHDFALLRCWDRIARTKWDLSYRADERNWRNVDWG</sequence>
<proteinExistence type="predicted"/>
<dbReference type="InterPro" id="IPR051706">
    <property type="entry name" value="Glycosyltransferase_domain"/>
</dbReference>
<dbReference type="PANTHER" id="PTHR32385:SF15">
    <property type="entry name" value="INOSITOL PHOSPHOCERAMIDE MANNOSYLTRANSFERASE 1"/>
    <property type="match status" value="1"/>
</dbReference>
<dbReference type="InterPro" id="IPR029044">
    <property type="entry name" value="Nucleotide-diphossugar_trans"/>
</dbReference>
<dbReference type="Gene3D" id="3.90.550.20">
    <property type="match status" value="1"/>
</dbReference>
<reference evidence="2 3" key="1">
    <citation type="submission" date="2022-09" db="EMBL/GenBank/DDBJ databases">
        <title>New species of Phenylobacterium.</title>
        <authorList>
            <person name="Mieszkin S."/>
        </authorList>
    </citation>
    <scope>NUCLEOTIDE SEQUENCE [LARGE SCALE GENOMIC DNA]</scope>
    <source>
        <strain evidence="2 3">HK31-G</strain>
    </source>
</reference>
<dbReference type="Proteomes" id="UP001598130">
    <property type="component" value="Unassembled WGS sequence"/>
</dbReference>
<keyword evidence="3" id="KW-1185">Reference proteome</keyword>
<evidence type="ECO:0000256" key="1">
    <source>
        <dbReference type="ARBA" id="ARBA00022679"/>
    </source>
</evidence>
<dbReference type="InterPro" id="IPR007577">
    <property type="entry name" value="GlycoTrfase_DXD_sugar-bd_CS"/>
</dbReference>
<name>A0ABW6CLT1_9CAUL</name>
<dbReference type="SUPFAM" id="SSF53448">
    <property type="entry name" value="Nucleotide-diphospho-sugar transferases"/>
    <property type="match status" value="1"/>
</dbReference>